<proteinExistence type="predicted"/>
<reference evidence="3" key="1">
    <citation type="journal article" date="2019" name="Int. J. Syst. Evol. Microbiol.">
        <title>The Global Catalogue of Microorganisms (GCM) 10K type strain sequencing project: providing services to taxonomists for standard genome sequencing and annotation.</title>
        <authorList>
            <consortium name="The Broad Institute Genomics Platform"/>
            <consortium name="The Broad Institute Genome Sequencing Center for Infectious Disease"/>
            <person name="Wu L."/>
            <person name="Ma J."/>
        </authorList>
    </citation>
    <scope>NUCLEOTIDE SEQUENCE [LARGE SCALE GENOMIC DNA]</scope>
    <source>
        <strain evidence="3">CCUG 62952</strain>
    </source>
</reference>
<dbReference type="RefSeq" id="WP_386410068.1">
    <property type="nucleotide sequence ID" value="NZ_JBHTJH010000017.1"/>
</dbReference>
<feature type="region of interest" description="Disordered" evidence="1">
    <location>
        <begin position="210"/>
        <end position="233"/>
    </location>
</feature>
<sequence>MNISDFTYLLQKPEACSSEQVEELEMILKEYPYFQSARAVHLKGLQLTDSFKYNDALKKTAAFTNDRSVLFDFITKKKFKQHKTAEKIKKQDFDINKIKVIAEEVTLSQQQRMEVSLKTKIEEAAAVLDPQLFQPKGEEEALEFEHPLIVEEESQKRALTEATEKAIHSLKYVPLEEKLKLGKPLDFDLSEPHSFNEWLKLSTFKPINRDDERADKEKSDDSSEDFDNAVPEEDSRAEKFAMIDKFISNNPKIVPTKQPSAKTNLAEEYSVEKNALMTETLARVYLEQKKYKKAIQAYEILSLKYPEKSGFFADQIRAIKKLQQYNS</sequence>
<accession>A0ABW3D106</accession>
<evidence type="ECO:0000313" key="2">
    <source>
        <dbReference type="EMBL" id="MFD0863750.1"/>
    </source>
</evidence>
<feature type="compositionally biased region" description="Acidic residues" evidence="1">
    <location>
        <begin position="222"/>
        <end position="232"/>
    </location>
</feature>
<feature type="compositionally biased region" description="Basic and acidic residues" evidence="1">
    <location>
        <begin position="210"/>
        <end position="221"/>
    </location>
</feature>
<name>A0ABW3D106_9FLAO</name>
<comment type="caution">
    <text evidence="2">The sequence shown here is derived from an EMBL/GenBank/DDBJ whole genome shotgun (WGS) entry which is preliminary data.</text>
</comment>
<gene>
    <name evidence="2" type="ORF">ACFQ1M_16160</name>
</gene>
<organism evidence="2 3">
    <name type="scientific">Sungkyunkwania multivorans</name>
    <dbReference type="NCBI Taxonomy" id="1173618"/>
    <lineage>
        <taxon>Bacteria</taxon>
        <taxon>Pseudomonadati</taxon>
        <taxon>Bacteroidota</taxon>
        <taxon>Flavobacteriia</taxon>
        <taxon>Flavobacteriales</taxon>
        <taxon>Flavobacteriaceae</taxon>
        <taxon>Sungkyunkwania</taxon>
    </lineage>
</organism>
<dbReference type="EMBL" id="JBHTJH010000017">
    <property type="protein sequence ID" value="MFD0863750.1"/>
    <property type="molecule type" value="Genomic_DNA"/>
</dbReference>
<evidence type="ECO:0008006" key="4">
    <source>
        <dbReference type="Google" id="ProtNLM"/>
    </source>
</evidence>
<protein>
    <recommendedName>
        <fullName evidence="4">Tetratricopeptide repeat protein</fullName>
    </recommendedName>
</protein>
<keyword evidence="3" id="KW-1185">Reference proteome</keyword>
<dbReference type="Proteomes" id="UP001596978">
    <property type="component" value="Unassembled WGS sequence"/>
</dbReference>
<evidence type="ECO:0000256" key="1">
    <source>
        <dbReference type="SAM" id="MobiDB-lite"/>
    </source>
</evidence>
<evidence type="ECO:0000313" key="3">
    <source>
        <dbReference type="Proteomes" id="UP001596978"/>
    </source>
</evidence>